<proteinExistence type="predicted"/>
<evidence type="ECO:0000256" key="5">
    <source>
        <dbReference type="ARBA" id="ARBA00022729"/>
    </source>
</evidence>
<dbReference type="InterPro" id="IPR025932">
    <property type="entry name" value="Trypano_VSG_B_N_dom"/>
</dbReference>
<reference evidence="12" key="1">
    <citation type="submission" date="2016-08" db="EMBL/GenBank/DDBJ databases">
        <title>VSG repertoire of Trypanosoma brucei EATRO 1125.</title>
        <authorList>
            <person name="Cross G.A."/>
        </authorList>
    </citation>
    <scope>NUCLEOTIDE SEQUENCE</scope>
    <source>
        <strain evidence="12">EATRO 1125</strain>
    </source>
</reference>
<protein>
    <submittedName>
        <fullName evidence="12">Variant surface glycoprotein 1125.24</fullName>
    </submittedName>
</protein>
<evidence type="ECO:0000256" key="6">
    <source>
        <dbReference type="ARBA" id="ARBA00023136"/>
    </source>
</evidence>
<keyword evidence="4" id="KW-0336">GPI-anchor</keyword>
<evidence type="ECO:0000256" key="7">
    <source>
        <dbReference type="ARBA" id="ARBA00023180"/>
    </source>
</evidence>
<feature type="region of interest" description="Disordered" evidence="9">
    <location>
        <begin position="179"/>
        <end position="208"/>
    </location>
</feature>
<dbReference type="GO" id="GO:0098552">
    <property type="term" value="C:side of membrane"/>
    <property type="evidence" value="ECO:0007669"/>
    <property type="project" value="UniProtKB-KW"/>
</dbReference>
<dbReference type="SUPFAM" id="SSF118251">
    <property type="entry name" value="Variant surface glycoprotein MITAT 1.2, VSG 221, C-terminal domain"/>
    <property type="match status" value="1"/>
</dbReference>
<keyword evidence="5 10" id="KW-0732">Signal</keyword>
<name>A0A1J0R416_9TRYP</name>
<sequence>MAITSRKFRIGLAFLYVLLATRTTSGDTETGHNSDAYAIMCNIINMLQNKPKRPQAIDEVTSMAVHIGALNLTAAPDDFTAQIDKAKNWETLEENKKPKDQATKELWAKYYDFWAAAKQKYESHKAAFDSVGAKNLPLYVKARLRSIAERAFSIRSNEALGKYAADSLTYDSESKKALYGGQDKEEQNPNDVPETRADTCGSTNNGKNKAGKSIRRDLACICLPATKNQPKNVCCPDCDISTVTSWDDAKSAATLFSHLAENCGHYAPTQEISTGHLNVALAAFFDKIGGIHGTTAKKIFVLGHLDGTGDNDCNGQSAANAGICVIYKTAVNSPKKPVIAWIEAAKKAAEAADNITENAKVLETLKLELKVLKQTAEELNITAPQHSETAEQAKPDFNSKTFSAEAKCTPQNKTPEECPSSHCDYNEKATDGNKCKAKPGTETAAAGTGEPPAGTSTNNTGNNNSFVVKKAPLLLAFLLF</sequence>
<dbReference type="GO" id="GO:0005886">
    <property type="term" value="C:plasma membrane"/>
    <property type="evidence" value="ECO:0007669"/>
    <property type="project" value="UniProtKB-SubCell"/>
</dbReference>
<keyword evidence="6" id="KW-0472">Membrane</keyword>
<keyword evidence="7" id="KW-0325">Glycoprotein</keyword>
<evidence type="ECO:0000256" key="3">
    <source>
        <dbReference type="ARBA" id="ARBA00022475"/>
    </source>
</evidence>
<dbReference type="Pfam" id="PF13206">
    <property type="entry name" value="VSG_B"/>
    <property type="match status" value="1"/>
</dbReference>
<feature type="region of interest" description="Disordered" evidence="9">
    <location>
        <begin position="429"/>
        <end position="465"/>
    </location>
</feature>
<dbReference type="EMBL" id="KX698621">
    <property type="protein sequence ID" value="APD72577.1"/>
    <property type="molecule type" value="Genomic_DNA"/>
</dbReference>
<keyword evidence="3" id="KW-1003">Cell membrane</keyword>
<evidence type="ECO:0000313" key="12">
    <source>
        <dbReference type="EMBL" id="APD72577.1"/>
    </source>
</evidence>
<evidence type="ECO:0000256" key="9">
    <source>
        <dbReference type="SAM" id="MobiDB-lite"/>
    </source>
</evidence>
<feature type="domain" description="Trypanosome variant surface glycoprotein B-type N-terminal" evidence="11">
    <location>
        <begin position="16"/>
        <end position="370"/>
    </location>
</feature>
<evidence type="ECO:0000256" key="10">
    <source>
        <dbReference type="SAM" id="SignalP"/>
    </source>
</evidence>
<feature type="signal peptide" evidence="10">
    <location>
        <begin position="1"/>
        <end position="26"/>
    </location>
</feature>
<feature type="compositionally biased region" description="Basic and acidic residues" evidence="9">
    <location>
        <begin position="179"/>
        <end position="197"/>
    </location>
</feature>
<feature type="chain" id="PRO_5012407604" evidence="10">
    <location>
        <begin position="27"/>
        <end position="480"/>
    </location>
</feature>
<evidence type="ECO:0000256" key="8">
    <source>
        <dbReference type="ARBA" id="ARBA00023288"/>
    </source>
</evidence>
<evidence type="ECO:0000259" key="11">
    <source>
        <dbReference type="Pfam" id="PF13206"/>
    </source>
</evidence>
<feature type="compositionally biased region" description="Low complexity" evidence="9">
    <location>
        <begin position="440"/>
        <end position="465"/>
    </location>
</feature>
<evidence type="ECO:0000256" key="2">
    <source>
        <dbReference type="ARBA" id="ARBA00004609"/>
    </source>
</evidence>
<keyword evidence="8" id="KW-0449">Lipoprotein</keyword>
<comment type="subcellular location">
    <subcellularLocation>
        <location evidence="2">Cell membrane</location>
        <topology evidence="2">Lipid-anchor</topology>
        <topology evidence="2">GPI-anchor</topology>
    </subcellularLocation>
</comment>
<evidence type="ECO:0000256" key="1">
    <source>
        <dbReference type="ARBA" id="ARBA00002523"/>
    </source>
</evidence>
<dbReference type="InterPro" id="IPR027446">
    <property type="entry name" value="VSG_C_dom_sf"/>
</dbReference>
<comment type="function">
    <text evidence="1">VSG forms a coat on the surface of the parasite. The trypanosome evades the immune response of the host by expressing a series of antigenically distinct VSGs from an estimated 1000 VSG genes.</text>
</comment>
<organism evidence="12">
    <name type="scientific">Trypanosoma brucei</name>
    <dbReference type="NCBI Taxonomy" id="5691"/>
    <lineage>
        <taxon>Eukaryota</taxon>
        <taxon>Discoba</taxon>
        <taxon>Euglenozoa</taxon>
        <taxon>Kinetoplastea</taxon>
        <taxon>Metakinetoplastina</taxon>
        <taxon>Trypanosomatida</taxon>
        <taxon>Trypanosomatidae</taxon>
        <taxon>Trypanosoma</taxon>
    </lineage>
</organism>
<dbReference type="VEuPathDB" id="TriTrypDB:Tb427_000319700"/>
<dbReference type="AlphaFoldDB" id="A0A1J0R416"/>
<accession>A0A1J0R416</accession>
<evidence type="ECO:0000256" key="4">
    <source>
        <dbReference type="ARBA" id="ARBA00022622"/>
    </source>
</evidence>